<keyword evidence="1" id="KW-0378">Hydrolase</keyword>
<evidence type="ECO:0000313" key="1">
    <source>
        <dbReference type="EMBL" id="QTX14622.1"/>
    </source>
</evidence>
<proteinExistence type="predicted"/>
<accession>A0A8B0SZB1</accession>
<reference evidence="1" key="1">
    <citation type="submission" date="2020-01" db="EMBL/GenBank/DDBJ databases">
        <authorList>
            <person name="Qin S."/>
        </authorList>
    </citation>
    <scope>NUCLEOTIDE SEQUENCE</scope>
    <source>
        <strain evidence="1">CVir17-16-YZ6g</strain>
        <plasmid evidence="1">p17-15-vir-like</plasmid>
    </source>
</reference>
<organism evidence="1">
    <name type="scientific">Klebsiella pneumoniae</name>
    <dbReference type="NCBI Taxonomy" id="573"/>
    <lineage>
        <taxon>Bacteria</taxon>
        <taxon>Pseudomonadati</taxon>
        <taxon>Pseudomonadota</taxon>
        <taxon>Gammaproteobacteria</taxon>
        <taxon>Enterobacterales</taxon>
        <taxon>Enterobacteriaceae</taxon>
        <taxon>Klebsiella/Raoultella group</taxon>
        <taxon>Klebsiella</taxon>
        <taxon>Klebsiella pneumoniae complex</taxon>
    </lineage>
</organism>
<keyword evidence="1" id="KW-0614">Plasmid</keyword>
<dbReference type="EC" id="3.5.2.6" evidence="1"/>
<geneLocation type="plasmid" evidence="1">
    <name>p17-15-vir-like</name>
</geneLocation>
<dbReference type="GO" id="GO:0008800">
    <property type="term" value="F:beta-lactamase activity"/>
    <property type="evidence" value="ECO:0007669"/>
    <property type="project" value="UniProtKB-EC"/>
</dbReference>
<dbReference type="EMBL" id="MN956836">
    <property type="protein sequence ID" value="QTX14622.1"/>
    <property type="molecule type" value="Genomic_DNA"/>
</dbReference>
<sequence>MEIKTSLEIKKRNNGLTEAWLESSLKKFHQKNKFNSCVKIINHNLPVKKTQP</sequence>
<name>A0A8B0SZB1_KLEPN</name>
<dbReference type="AlphaFoldDB" id="A0A8B0SZB1"/>
<protein>
    <submittedName>
        <fullName evidence="1">Class D beta-lactamase</fullName>
        <ecNumber evidence="1">3.5.2.6</ecNumber>
    </submittedName>
</protein>